<sequence length="230" mass="25423">MPSIGGVREWIAQIQAAEREAPAVLAGNQHFLSIPWCRDIINDPNWIATTTPSRQAKSNKEDTFFAETLQTSQTIRNCLTLFRRPGVPTSHTTASSDPYLKGTDNNYPIQEVTLLLNLGSGVNGYADICHGGFVSTILDEIMGILITVNLQLKERIIGEAKQISAFTAYLNVTFKRPVPTPGPIMGRCWFERVEGRKTWIVSTVEDGAGGVFARAEGMFLEPKAQWKGRL</sequence>
<dbReference type="CDD" id="cd03443">
    <property type="entry name" value="PaaI_thioesterase"/>
    <property type="match status" value="1"/>
</dbReference>
<dbReference type="PANTHER" id="PTHR47260">
    <property type="entry name" value="UPF0644 PROTEIN PB2B4.06"/>
    <property type="match status" value="1"/>
</dbReference>
<evidence type="ECO:0000313" key="2">
    <source>
        <dbReference type="EMBL" id="KAF2097860.1"/>
    </source>
</evidence>
<name>A0A9P4IEM9_9PEZI</name>
<proteinExistence type="predicted"/>
<dbReference type="InterPro" id="IPR029069">
    <property type="entry name" value="HotDog_dom_sf"/>
</dbReference>
<feature type="domain" description="Thioesterase" evidence="1">
    <location>
        <begin position="128"/>
        <end position="198"/>
    </location>
</feature>
<dbReference type="OrthoDB" id="506431at2759"/>
<organism evidence="2 3">
    <name type="scientific">Rhizodiscina lignyota</name>
    <dbReference type="NCBI Taxonomy" id="1504668"/>
    <lineage>
        <taxon>Eukaryota</taxon>
        <taxon>Fungi</taxon>
        <taxon>Dikarya</taxon>
        <taxon>Ascomycota</taxon>
        <taxon>Pezizomycotina</taxon>
        <taxon>Dothideomycetes</taxon>
        <taxon>Pleosporomycetidae</taxon>
        <taxon>Aulographales</taxon>
        <taxon>Rhizodiscinaceae</taxon>
        <taxon>Rhizodiscina</taxon>
    </lineage>
</organism>
<gene>
    <name evidence="2" type="ORF">NA57DRAFT_57038</name>
</gene>
<dbReference type="InterPro" id="IPR006683">
    <property type="entry name" value="Thioestr_dom"/>
</dbReference>
<protein>
    <recommendedName>
        <fullName evidence="1">Thioesterase domain-containing protein</fullName>
    </recommendedName>
</protein>
<dbReference type="PANTHER" id="PTHR47260:SF6">
    <property type="entry name" value="THIOESTERASE DOMAIN-CONTAINING PROTEIN"/>
    <property type="match status" value="1"/>
</dbReference>
<reference evidence="2" key="1">
    <citation type="journal article" date="2020" name="Stud. Mycol.">
        <title>101 Dothideomycetes genomes: a test case for predicting lifestyles and emergence of pathogens.</title>
        <authorList>
            <person name="Haridas S."/>
            <person name="Albert R."/>
            <person name="Binder M."/>
            <person name="Bloem J."/>
            <person name="Labutti K."/>
            <person name="Salamov A."/>
            <person name="Andreopoulos B."/>
            <person name="Baker S."/>
            <person name="Barry K."/>
            <person name="Bills G."/>
            <person name="Bluhm B."/>
            <person name="Cannon C."/>
            <person name="Castanera R."/>
            <person name="Culley D."/>
            <person name="Daum C."/>
            <person name="Ezra D."/>
            <person name="Gonzalez J."/>
            <person name="Henrissat B."/>
            <person name="Kuo A."/>
            <person name="Liang C."/>
            <person name="Lipzen A."/>
            <person name="Lutzoni F."/>
            <person name="Magnuson J."/>
            <person name="Mondo S."/>
            <person name="Nolan M."/>
            <person name="Ohm R."/>
            <person name="Pangilinan J."/>
            <person name="Park H.-J."/>
            <person name="Ramirez L."/>
            <person name="Alfaro M."/>
            <person name="Sun H."/>
            <person name="Tritt A."/>
            <person name="Yoshinaga Y."/>
            <person name="Zwiers L.-H."/>
            <person name="Turgeon B."/>
            <person name="Goodwin S."/>
            <person name="Spatafora J."/>
            <person name="Crous P."/>
            <person name="Grigoriev I."/>
        </authorList>
    </citation>
    <scope>NUCLEOTIDE SEQUENCE</scope>
    <source>
        <strain evidence="2">CBS 133067</strain>
    </source>
</reference>
<keyword evidence="3" id="KW-1185">Reference proteome</keyword>
<comment type="caution">
    <text evidence="2">The sequence shown here is derived from an EMBL/GenBank/DDBJ whole genome shotgun (WGS) entry which is preliminary data.</text>
</comment>
<dbReference type="Gene3D" id="3.10.129.10">
    <property type="entry name" value="Hotdog Thioesterase"/>
    <property type="match status" value="1"/>
</dbReference>
<accession>A0A9P4IEM9</accession>
<dbReference type="AlphaFoldDB" id="A0A9P4IEM9"/>
<dbReference type="Pfam" id="PF03061">
    <property type="entry name" value="4HBT"/>
    <property type="match status" value="1"/>
</dbReference>
<dbReference type="EMBL" id="ML978127">
    <property type="protein sequence ID" value="KAF2097860.1"/>
    <property type="molecule type" value="Genomic_DNA"/>
</dbReference>
<evidence type="ECO:0000259" key="1">
    <source>
        <dbReference type="Pfam" id="PF03061"/>
    </source>
</evidence>
<dbReference type="SUPFAM" id="SSF54637">
    <property type="entry name" value="Thioesterase/thiol ester dehydrase-isomerase"/>
    <property type="match status" value="1"/>
</dbReference>
<dbReference type="InterPro" id="IPR052061">
    <property type="entry name" value="PTE-AB_protein"/>
</dbReference>
<dbReference type="Proteomes" id="UP000799772">
    <property type="component" value="Unassembled WGS sequence"/>
</dbReference>
<evidence type="ECO:0000313" key="3">
    <source>
        <dbReference type="Proteomes" id="UP000799772"/>
    </source>
</evidence>